<accession>A0A6B0R413</accession>
<reference evidence="2" key="1">
    <citation type="submission" date="2019-10" db="EMBL/GenBank/DDBJ databases">
        <title>The sequence and de novo assembly of the wild yak genome.</title>
        <authorList>
            <person name="Liu Y."/>
        </authorList>
    </citation>
    <scope>NUCLEOTIDE SEQUENCE [LARGE SCALE GENOMIC DNA]</scope>
    <source>
        <strain evidence="2">WY2019</strain>
    </source>
</reference>
<evidence type="ECO:0000313" key="2">
    <source>
        <dbReference type="EMBL" id="MXQ83216.1"/>
    </source>
</evidence>
<name>A0A6B0R413_9CETA</name>
<feature type="region of interest" description="Disordered" evidence="1">
    <location>
        <begin position="20"/>
        <end position="54"/>
    </location>
</feature>
<evidence type="ECO:0000313" key="3">
    <source>
        <dbReference type="Proteomes" id="UP000322234"/>
    </source>
</evidence>
<proteinExistence type="predicted"/>
<keyword evidence="3" id="KW-1185">Reference proteome</keyword>
<dbReference type="AlphaFoldDB" id="A0A6B0R413"/>
<dbReference type="EMBL" id="VBQZ03000015">
    <property type="protein sequence ID" value="MXQ83216.1"/>
    <property type="molecule type" value="Genomic_DNA"/>
</dbReference>
<evidence type="ECO:0000256" key="1">
    <source>
        <dbReference type="SAM" id="MobiDB-lite"/>
    </source>
</evidence>
<gene>
    <name evidence="2" type="ORF">E5288_WYG018613</name>
</gene>
<comment type="caution">
    <text evidence="2">The sequence shown here is derived from an EMBL/GenBank/DDBJ whole genome shotgun (WGS) entry which is preliminary data.</text>
</comment>
<sequence length="164" mass="18264">MAIIFLEMPQSDVLSHEPILQGDADMGPTQAGGLVSAGSQNRQKAGRNQDRNHHLHLSGATTVSVETGVCGFRKVNWKPRKDYSECASNKTPFSIPLQILKRYPELGVKILCSKLELRKGTHFIYRSLAKFASYSPKKPRIQATWLYLEILLLAIHIQHATGSP</sequence>
<protein>
    <submittedName>
        <fullName evidence="2">Uncharacterized protein</fullName>
    </submittedName>
</protein>
<organism evidence="2 3">
    <name type="scientific">Bos mutus</name>
    <name type="common">wild yak</name>
    <dbReference type="NCBI Taxonomy" id="72004"/>
    <lineage>
        <taxon>Eukaryota</taxon>
        <taxon>Metazoa</taxon>
        <taxon>Chordata</taxon>
        <taxon>Craniata</taxon>
        <taxon>Vertebrata</taxon>
        <taxon>Euteleostomi</taxon>
        <taxon>Mammalia</taxon>
        <taxon>Eutheria</taxon>
        <taxon>Laurasiatheria</taxon>
        <taxon>Artiodactyla</taxon>
        <taxon>Ruminantia</taxon>
        <taxon>Pecora</taxon>
        <taxon>Bovidae</taxon>
        <taxon>Bovinae</taxon>
        <taxon>Bos</taxon>
    </lineage>
</organism>
<dbReference type="Proteomes" id="UP000322234">
    <property type="component" value="Unassembled WGS sequence"/>
</dbReference>